<dbReference type="RefSeq" id="YP_010051584.1">
    <property type="nucleotide sequence ID" value="NC_054444.1"/>
</dbReference>
<dbReference type="Proteomes" id="UP000326949">
    <property type="component" value="Segment"/>
</dbReference>
<dbReference type="GeneID" id="63926074"/>
<protein>
    <submittedName>
        <fullName evidence="1">Uncharacterized protein</fullName>
    </submittedName>
</protein>
<keyword evidence="2" id="KW-1185">Reference proteome</keyword>
<dbReference type="EMBL" id="MN234183">
    <property type="protein sequence ID" value="QFG09998.1"/>
    <property type="molecule type" value="Genomic_DNA"/>
</dbReference>
<sequence>MQLTDNERFARKIALASAIQNDPGASADVIVSDADQFRRFLMGEPQMDAAESDEPKEV</sequence>
<proteinExistence type="predicted"/>
<name>A0A5J6THW7_9CAUD</name>
<organism evidence="1 2">
    <name type="scientific">Mycobacterium phage Antsirabe</name>
    <dbReference type="NCBI Taxonomy" id="2575610"/>
    <lineage>
        <taxon>Viruses</taxon>
        <taxon>Duplodnaviria</taxon>
        <taxon>Heunggongvirae</taxon>
        <taxon>Uroviricota</taxon>
        <taxon>Caudoviricetes</taxon>
        <taxon>Gclasvirinae</taxon>
        <taxon>Antsirabevirus</taxon>
        <taxon>Antsirabevirus antsirabe</taxon>
    </lineage>
</organism>
<gene>
    <name evidence="1" type="primary">44</name>
    <name evidence="1" type="ORF">PBI_ANTSIRABE_44</name>
</gene>
<dbReference type="KEGG" id="vg:63926074"/>
<reference evidence="1 2" key="1">
    <citation type="submission" date="2019-07" db="EMBL/GenBank/DDBJ databases">
        <authorList>
            <person name="Divens A.M."/>
            <person name="Garlena R.A."/>
            <person name="Russell D.A."/>
            <person name="Pope W.H."/>
            <person name="Jacobs-Sera D."/>
            <person name="Hatfull G.F."/>
        </authorList>
    </citation>
    <scope>NUCLEOTIDE SEQUENCE [LARGE SCALE GENOMIC DNA]</scope>
</reference>
<accession>A0A5J6THW7</accession>
<evidence type="ECO:0000313" key="1">
    <source>
        <dbReference type="EMBL" id="QFG09998.1"/>
    </source>
</evidence>
<evidence type="ECO:0000313" key="2">
    <source>
        <dbReference type="Proteomes" id="UP000326949"/>
    </source>
</evidence>